<dbReference type="AlphaFoldDB" id="A0A918JXI8"/>
<feature type="region of interest" description="Disordered" evidence="1">
    <location>
        <begin position="214"/>
        <end position="240"/>
    </location>
</feature>
<organism evidence="3 4">
    <name type="scientific">Aquimarina muelleri</name>
    <dbReference type="NCBI Taxonomy" id="279356"/>
    <lineage>
        <taxon>Bacteria</taxon>
        <taxon>Pseudomonadati</taxon>
        <taxon>Bacteroidota</taxon>
        <taxon>Flavobacteriia</taxon>
        <taxon>Flavobacteriales</taxon>
        <taxon>Flavobacteriaceae</taxon>
        <taxon>Aquimarina</taxon>
    </lineage>
</organism>
<feature type="region of interest" description="Disordered" evidence="1">
    <location>
        <begin position="114"/>
        <end position="173"/>
    </location>
</feature>
<comment type="caution">
    <text evidence="3">The sequence shown here is derived from an EMBL/GenBank/DDBJ whole genome shotgun (WGS) entry which is preliminary data.</text>
</comment>
<feature type="transmembrane region" description="Helical" evidence="2">
    <location>
        <begin position="41"/>
        <end position="64"/>
    </location>
</feature>
<keyword evidence="2" id="KW-1133">Transmembrane helix</keyword>
<feature type="compositionally biased region" description="Polar residues" evidence="1">
    <location>
        <begin position="132"/>
        <end position="154"/>
    </location>
</feature>
<keyword evidence="2" id="KW-0812">Transmembrane</keyword>
<evidence type="ECO:0000313" key="4">
    <source>
        <dbReference type="Proteomes" id="UP000601108"/>
    </source>
</evidence>
<evidence type="ECO:0000256" key="1">
    <source>
        <dbReference type="SAM" id="MobiDB-lite"/>
    </source>
</evidence>
<name>A0A918JXI8_9FLAO</name>
<gene>
    <name evidence="3" type="ORF">GCM10007384_33810</name>
</gene>
<evidence type="ECO:0000313" key="3">
    <source>
        <dbReference type="EMBL" id="GGX29878.1"/>
    </source>
</evidence>
<dbReference type="Proteomes" id="UP000601108">
    <property type="component" value="Unassembled WGS sequence"/>
</dbReference>
<dbReference type="RefSeq" id="WP_027413307.1">
    <property type="nucleotide sequence ID" value="NZ_BMWS01000028.1"/>
</dbReference>
<evidence type="ECO:0000256" key="2">
    <source>
        <dbReference type="SAM" id="Phobius"/>
    </source>
</evidence>
<proteinExistence type="predicted"/>
<reference evidence="3 4" key="1">
    <citation type="journal article" date="2014" name="Int. J. Syst. Evol. Microbiol.">
        <title>Complete genome sequence of Corynebacterium casei LMG S-19264T (=DSM 44701T), isolated from a smear-ripened cheese.</title>
        <authorList>
            <consortium name="US DOE Joint Genome Institute (JGI-PGF)"/>
            <person name="Walter F."/>
            <person name="Albersmeier A."/>
            <person name="Kalinowski J."/>
            <person name="Ruckert C."/>
        </authorList>
    </citation>
    <scope>NUCLEOTIDE SEQUENCE [LARGE SCALE GENOMIC DNA]</scope>
    <source>
        <strain evidence="3 4">KCTC 12285</strain>
    </source>
</reference>
<protein>
    <recommendedName>
        <fullName evidence="5">Outer membrane protein beta-barrel domain-containing protein</fullName>
    </recommendedName>
</protein>
<accession>A0A918JXI8</accession>
<sequence>MNDKKNIDRLFQEKFKDFEISPNEIVWEKIKASQKKEKKRVFLLPFWYRAAGIAALIVIIFSLGNSLNNIPKQNTIVINTDTQKIPEQQTQNNDRKTPVKKTITNITVASEEKEVKNFDKKPEKNNFDNKKSTQNLPLGSSNPIKNKVNSTNKNKIAEHKTTTETNTTLSKQKTTKNPIVVNYPNQEIISEKEKYPVFVEPDEKNNTLSTKNIVTNNKSISEPKESTPAEENFNNQDNKKSIFDVINKESEEEIATKNSSIKKWNISPNIAPVYYNSIGNGSPIDSQFADNNKEGEVNMSYGIQVSYIINKKLSVRSGVNKLDLSYNTTDIGFVPSAIGQNLQSVNYNSSTTAIFIADLGNNPRNISESLDINRNAVDQTQNIGFLNQSIAYIEVPMEMKYALVDKKIGVNMIGGISTLFLQKNKISIEAGDFETPIGEANNLNEVSFSGNIGLGVDYKLSEHLEVNLEPIFKYQLNAFNETANNFKPYYFGVYTGVNIKF</sequence>
<keyword evidence="4" id="KW-1185">Reference proteome</keyword>
<dbReference type="EMBL" id="BMWS01000028">
    <property type="protein sequence ID" value="GGX29878.1"/>
    <property type="molecule type" value="Genomic_DNA"/>
</dbReference>
<evidence type="ECO:0008006" key="5">
    <source>
        <dbReference type="Google" id="ProtNLM"/>
    </source>
</evidence>
<feature type="compositionally biased region" description="Low complexity" evidence="1">
    <location>
        <begin position="163"/>
        <end position="173"/>
    </location>
</feature>
<feature type="compositionally biased region" description="Basic and acidic residues" evidence="1">
    <location>
        <begin position="114"/>
        <end position="131"/>
    </location>
</feature>
<keyword evidence="2" id="KW-0472">Membrane</keyword>